<dbReference type="EMBL" id="HACG01028146">
    <property type="protein sequence ID" value="CEK75011.1"/>
    <property type="molecule type" value="Transcribed_RNA"/>
</dbReference>
<protein>
    <submittedName>
        <fullName evidence="1">Uncharacterized protein</fullName>
    </submittedName>
</protein>
<proteinExistence type="predicted"/>
<gene>
    <name evidence="1" type="primary">ORF93574</name>
</gene>
<evidence type="ECO:0000313" key="1">
    <source>
        <dbReference type="EMBL" id="CEK75011.1"/>
    </source>
</evidence>
<reference evidence="1" key="1">
    <citation type="submission" date="2014-12" db="EMBL/GenBank/DDBJ databases">
        <title>Insight into the proteome of Arion vulgaris.</title>
        <authorList>
            <person name="Aradska J."/>
            <person name="Bulat T."/>
            <person name="Smidak R."/>
            <person name="Sarate P."/>
            <person name="Gangsoo J."/>
            <person name="Sialana F."/>
            <person name="Bilban M."/>
            <person name="Lubec G."/>
        </authorList>
    </citation>
    <scope>NUCLEOTIDE SEQUENCE</scope>
    <source>
        <tissue evidence="1">Skin</tissue>
    </source>
</reference>
<name>A0A0B7A4Q7_9EUPU</name>
<sequence>MFFFIKSSAGVDGRAIRSRDVIISGSVRQPRSKVQTRIQQIYGPRQLGSVESDNRY</sequence>
<accession>A0A0B7A4Q7</accession>
<dbReference type="AlphaFoldDB" id="A0A0B7A4Q7"/>
<organism evidence="1">
    <name type="scientific">Arion vulgaris</name>
    <dbReference type="NCBI Taxonomy" id="1028688"/>
    <lineage>
        <taxon>Eukaryota</taxon>
        <taxon>Metazoa</taxon>
        <taxon>Spiralia</taxon>
        <taxon>Lophotrochozoa</taxon>
        <taxon>Mollusca</taxon>
        <taxon>Gastropoda</taxon>
        <taxon>Heterobranchia</taxon>
        <taxon>Euthyneura</taxon>
        <taxon>Panpulmonata</taxon>
        <taxon>Eupulmonata</taxon>
        <taxon>Stylommatophora</taxon>
        <taxon>Helicina</taxon>
        <taxon>Arionoidea</taxon>
        <taxon>Arionidae</taxon>
        <taxon>Arion</taxon>
    </lineage>
</organism>